<evidence type="ECO:0000313" key="4">
    <source>
        <dbReference type="Proteomes" id="UP000076532"/>
    </source>
</evidence>
<dbReference type="GO" id="GO:0016788">
    <property type="term" value="F:hydrolase activity, acting on ester bonds"/>
    <property type="evidence" value="ECO:0007669"/>
    <property type="project" value="TreeGrafter"/>
</dbReference>
<gene>
    <name evidence="3" type="ORF">FIBSPDRAFT_756700</name>
</gene>
<feature type="region of interest" description="Disordered" evidence="1">
    <location>
        <begin position="257"/>
        <end position="282"/>
    </location>
</feature>
<sequence length="378" mass="41796">MEHSNSAFDSVLSESVLSTSASNTTLDPYPNKPRLTFSSSGTFKLTIFSDLHFGENPSTEWGPTQDVNSLKLMRTVLVDEAPDYIVTNGDLITGENTYRENSTELVDMIMRPLNEVGVPFSSSFGNHDNQKNISHREEILREQSISPLSYTRLAPEHIGGQGGEGNYWVPIYENAKDLRPALIIWFFDSRGGWSLGDTSAPLPDWVDASVAGWIQRETYIMDAAWGAAESTGRAALVFVHIPPHAIEKVSKSLNETANPGLNADALGQGSTQASDNPKSIGRDQPFWDALNTHVKNLRAIISGHNHGNEWCAREPTKDVIFCFNKHSGYGGYDRTGWGHGVRNMVFSPTALNKFPETWIRLEGGHTRARVTLDDAYGR</sequence>
<dbReference type="STRING" id="436010.A0A166ABD8"/>
<accession>A0A166ABD8</accession>
<reference evidence="3 4" key="1">
    <citation type="journal article" date="2016" name="Mol. Biol. Evol.">
        <title>Comparative Genomics of Early-Diverging Mushroom-Forming Fungi Provides Insights into the Origins of Lignocellulose Decay Capabilities.</title>
        <authorList>
            <person name="Nagy L.G."/>
            <person name="Riley R."/>
            <person name="Tritt A."/>
            <person name="Adam C."/>
            <person name="Daum C."/>
            <person name="Floudas D."/>
            <person name="Sun H."/>
            <person name="Yadav J.S."/>
            <person name="Pangilinan J."/>
            <person name="Larsson K.H."/>
            <person name="Matsuura K."/>
            <person name="Barry K."/>
            <person name="Labutti K."/>
            <person name="Kuo R."/>
            <person name="Ohm R.A."/>
            <person name="Bhattacharya S.S."/>
            <person name="Shirouzu T."/>
            <person name="Yoshinaga Y."/>
            <person name="Martin F.M."/>
            <person name="Grigoriev I.V."/>
            <person name="Hibbett D.S."/>
        </authorList>
    </citation>
    <scope>NUCLEOTIDE SEQUENCE [LARGE SCALE GENOMIC DNA]</scope>
    <source>
        <strain evidence="3 4">CBS 109695</strain>
    </source>
</reference>
<dbReference type="InterPro" id="IPR004843">
    <property type="entry name" value="Calcineurin-like_PHP"/>
</dbReference>
<dbReference type="PANTHER" id="PTHR32440:SF11">
    <property type="entry name" value="METALLOPHOSPHOESTERASE DOMAIN-CONTAINING PROTEIN"/>
    <property type="match status" value="1"/>
</dbReference>
<keyword evidence="4" id="KW-1185">Reference proteome</keyword>
<evidence type="ECO:0000259" key="2">
    <source>
        <dbReference type="Pfam" id="PF00149"/>
    </source>
</evidence>
<name>A0A166ABD8_9AGAM</name>
<protein>
    <submittedName>
        <fullName evidence="3">Metallo-dependent phosphatase</fullName>
    </submittedName>
</protein>
<evidence type="ECO:0000313" key="3">
    <source>
        <dbReference type="EMBL" id="KZP11437.1"/>
    </source>
</evidence>
<dbReference type="InterPro" id="IPR029052">
    <property type="entry name" value="Metallo-depent_PP-like"/>
</dbReference>
<dbReference type="EMBL" id="KV417663">
    <property type="protein sequence ID" value="KZP11437.1"/>
    <property type="molecule type" value="Genomic_DNA"/>
</dbReference>
<dbReference type="CDD" id="cd07383">
    <property type="entry name" value="MPP_Dcr2"/>
    <property type="match status" value="1"/>
</dbReference>
<dbReference type="AlphaFoldDB" id="A0A166ABD8"/>
<evidence type="ECO:0000256" key="1">
    <source>
        <dbReference type="SAM" id="MobiDB-lite"/>
    </source>
</evidence>
<dbReference type="OrthoDB" id="783096at2759"/>
<organism evidence="3 4">
    <name type="scientific">Athelia psychrophila</name>
    <dbReference type="NCBI Taxonomy" id="1759441"/>
    <lineage>
        <taxon>Eukaryota</taxon>
        <taxon>Fungi</taxon>
        <taxon>Dikarya</taxon>
        <taxon>Basidiomycota</taxon>
        <taxon>Agaricomycotina</taxon>
        <taxon>Agaricomycetes</taxon>
        <taxon>Agaricomycetidae</taxon>
        <taxon>Atheliales</taxon>
        <taxon>Atheliaceae</taxon>
        <taxon>Athelia</taxon>
    </lineage>
</organism>
<proteinExistence type="predicted"/>
<dbReference type="SUPFAM" id="SSF56300">
    <property type="entry name" value="Metallo-dependent phosphatases"/>
    <property type="match status" value="1"/>
</dbReference>
<feature type="domain" description="Calcineurin-like phosphoesterase" evidence="2">
    <location>
        <begin position="44"/>
        <end position="306"/>
    </location>
</feature>
<dbReference type="PANTHER" id="PTHR32440">
    <property type="entry name" value="PHOSPHATASE DCR2-RELATED-RELATED"/>
    <property type="match status" value="1"/>
</dbReference>
<feature type="compositionally biased region" description="Polar residues" evidence="1">
    <location>
        <begin position="268"/>
        <end position="277"/>
    </location>
</feature>
<dbReference type="Pfam" id="PF00149">
    <property type="entry name" value="Metallophos"/>
    <property type="match status" value="1"/>
</dbReference>
<dbReference type="Gene3D" id="3.60.21.10">
    <property type="match status" value="1"/>
</dbReference>
<dbReference type="Proteomes" id="UP000076532">
    <property type="component" value="Unassembled WGS sequence"/>
</dbReference>
<dbReference type="GO" id="GO:0005737">
    <property type="term" value="C:cytoplasm"/>
    <property type="evidence" value="ECO:0007669"/>
    <property type="project" value="TreeGrafter"/>
</dbReference>